<protein>
    <recommendedName>
        <fullName evidence="5">Beta/gamma crystallin 'Greek key' domain-containing protein</fullName>
    </recommendedName>
</protein>
<reference evidence="6 7" key="2">
    <citation type="journal article" date="2024" name="G3 (Bethesda)">
        <title>The genome of the cryopelagic Antarctic bald notothen, Trematomus borchgrevinki.</title>
        <authorList>
            <person name="Rayamajhi N."/>
            <person name="Rivera-Colon A.G."/>
            <person name="Minhas B.F."/>
            <person name="Cheng C.C."/>
            <person name="Catchen J.M."/>
        </authorList>
    </citation>
    <scope>NUCLEOTIDE SEQUENCE [LARGE SCALE GENOMIC DNA]</scope>
    <source>
        <strain evidence="6">AGRC-2024</strain>
    </source>
</reference>
<comment type="similarity">
    <text evidence="2">Belongs to the beta/gamma-crystallin family.</text>
</comment>
<evidence type="ECO:0000259" key="5">
    <source>
        <dbReference type="PROSITE" id="PS50915"/>
    </source>
</evidence>
<feature type="domain" description="Beta/gamma crystallin 'Greek key'" evidence="5">
    <location>
        <begin position="42"/>
        <end position="84"/>
    </location>
</feature>
<comment type="caution">
    <text evidence="6">The sequence shown here is derived from an EMBL/GenBank/DDBJ whole genome shotgun (WGS) entry which is preliminary data.</text>
</comment>
<dbReference type="InterPro" id="IPR050252">
    <property type="entry name" value="Beta/Gamma-Crystallin"/>
</dbReference>
<dbReference type="SMART" id="SM00247">
    <property type="entry name" value="XTALbg"/>
    <property type="match status" value="2"/>
</dbReference>
<comment type="function">
    <text evidence="1">Crystallins are the dominant structural components of the vertebrate eye lens.</text>
</comment>
<feature type="domain" description="Beta/gamma crystallin 'Greek key'" evidence="5">
    <location>
        <begin position="3"/>
        <end position="41"/>
    </location>
</feature>
<dbReference type="FunFam" id="2.60.20.10:FF:000001">
    <property type="entry name" value="Crystallin gamma S"/>
    <property type="match status" value="1"/>
</dbReference>
<feature type="domain" description="Beta/gamma crystallin 'Greek key'" evidence="5">
    <location>
        <begin position="91"/>
        <end position="131"/>
    </location>
</feature>
<reference evidence="6 7" key="1">
    <citation type="journal article" date="2022" name="G3 (Bethesda)">
        <title>Evaluating Illumina-, Nanopore-, and PacBio-based genome assembly strategies with the bald notothen, Trematomus borchgrevinki.</title>
        <authorList>
            <person name="Rayamajhi N."/>
            <person name="Cheng C.C."/>
            <person name="Catchen J.M."/>
        </authorList>
    </citation>
    <scope>NUCLEOTIDE SEQUENCE [LARGE SCALE GENOMIC DNA]</scope>
    <source>
        <strain evidence="6">AGRC-2024</strain>
    </source>
</reference>
<organism evidence="6 7">
    <name type="scientific">Pagothenia borchgrevinki</name>
    <name type="common">Bald rockcod</name>
    <name type="synonym">Trematomus borchgrevinki</name>
    <dbReference type="NCBI Taxonomy" id="8213"/>
    <lineage>
        <taxon>Eukaryota</taxon>
        <taxon>Metazoa</taxon>
        <taxon>Chordata</taxon>
        <taxon>Craniata</taxon>
        <taxon>Vertebrata</taxon>
        <taxon>Euteleostomi</taxon>
        <taxon>Actinopterygii</taxon>
        <taxon>Neopterygii</taxon>
        <taxon>Teleostei</taxon>
        <taxon>Neoteleostei</taxon>
        <taxon>Acanthomorphata</taxon>
        <taxon>Eupercaria</taxon>
        <taxon>Perciformes</taxon>
        <taxon>Notothenioidei</taxon>
        <taxon>Nototheniidae</taxon>
        <taxon>Pagothenia</taxon>
    </lineage>
</organism>
<sequence>MSSKITFYEDRNFQGRSHECDTDCPDMHPHFSRCNSIKVESGCWVLYEKPNYTGYQYVLTRGEYPDYQRWMGYNDTIRSCRTFSYASEGPYRMRIYERPNFQGQMMEFSDDCESVQENFCSHDIYSCNVMEGYWTLLRTPQLPRPAVLHEARGVPQVQRLGGHLRHHRVLPQNHRVLI</sequence>
<evidence type="ECO:0000313" key="6">
    <source>
        <dbReference type="EMBL" id="KAL3055940.1"/>
    </source>
</evidence>
<proteinExistence type="inferred from homology"/>
<dbReference type="Pfam" id="PF00030">
    <property type="entry name" value="Crystall"/>
    <property type="match status" value="2"/>
</dbReference>
<keyword evidence="4" id="KW-0677">Repeat</keyword>
<evidence type="ECO:0000256" key="4">
    <source>
        <dbReference type="ARBA" id="ARBA00022737"/>
    </source>
</evidence>
<dbReference type="AlphaFoldDB" id="A0ABD2GQJ0"/>
<evidence type="ECO:0000313" key="7">
    <source>
        <dbReference type="Proteomes" id="UP001619887"/>
    </source>
</evidence>
<accession>A0ABD2GQJ0</accession>
<dbReference type="InterPro" id="IPR011024">
    <property type="entry name" value="G_crystallin-like"/>
</dbReference>
<dbReference type="EMBL" id="JBIYXZ010002076">
    <property type="protein sequence ID" value="KAL3055940.1"/>
    <property type="molecule type" value="Genomic_DNA"/>
</dbReference>
<evidence type="ECO:0000256" key="1">
    <source>
        <dbReference type="ARBA" id="ARBA00003689"/>
    </source>
</evidence>
<name>A0ABD2GQJ0_PAGBO</name>
<gene>
    <name evidence="6" type="ORF">OYC64_018611</name>
</gene>
<evidence type="ECO:0000256" key="2">
    <source>
        <dbReference type="ARBA" id="ARBA00009646"/>
    </source>
</evidence>
<dbReference type="PANTHER" id="PTHR11818:SF119">
    <property type="entry name" value="GAMMA-CRYSTALLIN D"/>
    <property type="match status" value="1"/>
</dbReference>
<dbReference type="InterPro" id="IPR001064">
    <property type="entry name" value="Beta/gamma_crystallin"/>
</dbReference>
<dbReference type="PROSITE" id="PS50915">
    <property type="entry name" value="CRYSTALLIN_BETA_GAMMA"/>
    <property type="match status" value="3"/>
</dbReference>
<dbReference type="PRINTS" id="PR01367">
    <property type="entry name" value="BGCRYSTALLIN"/>
</dbReference>
<dbReference type="Gene3D" id="2.60.20.10">
    <property type="entry name" value="Crystallins"/>
    <property type="match status" value="2"/>
</dbReference>
<dbReference type="PANTHER" id="PTHR11818">
    <property type="entry name" value="BETA/GAMMA CRYSTALLIN"/>
    <property type="match status" value="1"/>
</dbReference>
<evidence type="ECO:0000256" key="3">
    <source>
        <dbReference type="ARBA" id="ARBA00022613"/>
    </source>
</evidence>
<dbReference type="Proteomes" id="UP001619887">
    <property type="component" value="Unassembled WGS sequence"/>
</dbReference>
<dbReference type="GO" id="GO:0005212">
    <property type="term" value="F:structural constituent of eye lens"/>
    <property type="evidence" value="ECO:0007669"/>
    <property type="project" value="UniProtKB-KW"/>
</dbReference>
<dbReference type="SUPFAM" id="SSF49695">
    <property type="entry name" value="gamma-Crystallin-like"/>
    <property type="match status" value="1"/>
</dbReference>
<keyword evidence="3" id="KW-0273">Eye lens protein</keyword>
<keyword evidence="7" id="KW-1185">Reference proteome</keyword>